<organism evidence="2 3">
    <name type="scientific">Lophiostoma macrostomum CBS 122681</name>
    <dbReference type="NCBI Taxonomy" id="1314788"/>
    <lineage>
        <taxon>Eukaryota</taxon>
        <taxon>Fungi</taxon>
        <taxon>Dikarya</taxon>
        <taxon>Ascomycota</taxon>
        <taxon>Pezizomycotina</taxon>
        <taxon>Dothideomycetes</taxon>
        <taxon>Pleosporomycetidae</taxon>
        <taxon>Pleosporales</taxon>
        <taxon>Lophiostomataceae</taxon>
        <taxon>Lophiostoma</taxon>
    </lineage>
</organism>
<evidence type="ECO:0000313" key="3">
    <source>
        <dbReference type="Proteomes" id="UP000799324"/>
    </source>
</evidence>
<dbReference type="EMBL" id="MU004356">
    <property type="protein sequence ID" value="KAF2654935.1"/>
    <property type="molecule type" value="Genomic_DNA"/>
</dbReference>
<sequence length="213" mass="23066">MKLLGVISTLFALAGVITAVPSSQDAQGISVRNDIDARGIVLLHPRDCNPPCTGCLRCAWCDYGQPCCKRLSPHCGAEASTDAVDDVAVTEKRAPVDTALSIFEPESACNPPCGYCEKCFRCEGDKPCCKRFPPICRNDALVADRRAAVDQAMSRRETKLLHPRDCNPPCTGCLRCAWCDYGKPCCKRLSPHCGSEAGAETENNSEIAQTRKV</sequence>
<keyword evidence="1" id="KW-0732">Signal</keyword>
<accession>A0A6A6T4J3</accession>
<dbReference type="Proteomes" id="UP000799324">
    <property type="component" value="Unassembled WGS sequence"/>
</dbReference>
<proteinExistence type="predicted"/>
<feature type="signal peptide" evidence="1">
    <location>
        <begin position="1"/>
        <end position="19"/>
    </location>
</feature>
<feature type="chain" id="PRO_5025516083" evidence="1">
    <location>
        <begin position="20"/>
        <end position="213"/>
    </location>
</feature>
<evidence type="ECO:0000256" key="1">
    <source>
        <dbReference type="SAM" id="SignalP"/>
    </source>
</evidence>
<dbReference type="AlphaFoldDB" id="A0A6A6T4J3"/>
<gene>
    <name evidence="2" type="ORF">K491DRAFT_679276</name>
</gene>
<name>A0A6A6T4J3_9PLEO</name>
<evidence type="ECO:0000313" key="2">
    <source>
        <dbReference type="EMBL" id="KAF2654935.1"/>
    </source>
</evidence>
<reference evidence="2" key="1">
    <citation type="journal article" date="2020" name="Stud. Mycol.">
        <title>101 Dothideomycetes genomes: a test case for predicting lifestyles and emergence of pathogens.</title>
        <authorList>
            <person name="Haridas S."/>
            <person name="Albert R."/>
            <person name="Binder M."/>
            <person name="Bloem J."/>
            <person name="Labutti K."/>
            <person name="Salamov A."/>
            <person name="Andreopoulos B."/>
            <person name="Baker S."/>
            <person name="Barry K."/>
            <person name="Bills G."/>
            <person name="Bluhm B."/>
            <person name="Cannon C."/>
            <person name="Castanera R."/>
            <person name="Culley D."/>
            <person name="Daum C."/>
            <person name="Ezra D."/>
            <person name="Gonzalez J."/>
            <person name="Henrissat B."/>
            <person name="Kuo A."/>
            <person name="Liang C."/>
            <person name="Lipzen A."/>
            <person name="Lutzoni F."/>
            <person name="Magnuson J."/>
            <person name="Mondo S."/>
            <person name="Nolan M."/>
            <person name="Ohm R."/>
            <person name="Pangilinan J."/>
            <person name="Park H.-J."/>
            <person name="Ramirez L."/>
            <person name="Alfaro M."/>
            <person name="Sun H."/>
            <person name="Tritt A."/>
            <person name="Yoshinaga Y."/>
            <person name="Zwiers L.-H."/>
            <person name="Turgeon B."/>
            <person name="Goodwin S."/>
            <person name="Spatafora J."/>
            <person name="Crous P."/>
            <person name="Grigoriev I."/>
        </authorList>
    </citation>
    <scope>NUCLEOTIDE SEQUENCE</scope>
    <source>
        <strain evidence="2">CBS 122681</strain>
    </source>
</reference>
<protein>
    <submittedName>
        <fullName evidence="2">Uncharacterized protein</fullName>
    </submittedName>
</protein>
<keyword evidence="3" id="KW-1185">Reference proteome</keyword>